<dbReference type="RefSeq" id="WP_312892562.1">
    <property type="nucleotide sequence ID" value="NZ_JACBZD010000001.1"/>
</dbReference>
<dbReference type="PANTHER" id="PTHR47829">
    <property type="entry name" value="HYDROLASE, PUTATIVE (AFU_ORTHOLOGUE AFUA_1G12880)-RELATED"/>
    <property type="match status" value="1"/>
</dbReference>
<sequence length="245" mass="26580">MPLTDSGAGQSLPGTAPVDVLVCDYGGVLTNPLIETFTTFSQTTGLSLEALGGALAAHTEKYGKPPMAALEVAEITEAEFVERLLPFLPEEAAEVLSGQPFGELWFRGRLPNQELIDFLKELREGGVRLAMLTNNVVEWRPRWRAQMPVDELFELVVDSSEEKVRKPDPEIYQRLVSRLGVPAERVLLLDDTEENLVAAREQGLQALLFQDTAQAVAGICAALGIEVPERFAPAPVEDLTAGGVG</sequence>
<organism evidence="1 2">
    <name type="scientific">Allostreptomyces psammosilenae</name>
    <dbReference type="NCBI Taxonomy" id="1892865"/>
    <lineage>
        <taxon>Bacteria</taxon>
        <taxon>Bacillati</taxon>
        <taxon>Actinomycetota</taxon>
        <taxon>Actinomycetes</taxon>
        <taxon>Kitasatosporales</taxon>
        <taxon>Streptomycetaceae</taxon>
        <taxon>Allostreptomyces</taxon>
    </lineage>
</organism>
<evidence type="ECO:0000313" key="2">
    <source>
        <dbReference type="Proteomes" id="UP000567795"/>
    </source>
</evidence>
<dbReference type="PANTHER" id="PTHR47829:SF1">
    <property type="entry name" value="HAD FAMILY PHOSPHATASE"/>
    <property type="match status" value="1"/>
</dbReference>
<dbReference type="Gene3D" id="3.40.50.1000">
    <property type="entry name" value="HAD superfamily/HAD-like"/>
    <property type="match status" value="1"/>
</dbReference>
<dbReference type="InterPro" id="IPR006439">
    <property type="entry name" value="HAD-SF_hydro_IA"/>
</dbReference>
<dbReference type="PRINTS" id="PR00413">
    <property type="entry name" value="HADHALOGNASE"/>
</dbReference>
<keyword evidence="1" id="KW-0378">Hydrolase</keyword>
<reference evidence="1 2" key="1">
    <citation type="submission" date="2020-07" db="EMBL/GenBank/DDBJ databases">
        <title>Sequencing the genomes of 1000 actinobacteria strains.</title>
        <authorList>
            <person name="Klenk H.-P."/>
        </authorList>
    </citation>
    <scope>NUCLEOTIDE SEQUENCE [LARGE SCALE GENOMIC DNA]</scope>
    <source>
        <strain evidence="1 2">DSM 42178</strain>
    </source>
</reference>
<dbReference type="InterPro" id="IPR036412">
    <property type="entry name" value="HAD-like_sf"/>
</dbReference>
<dbReference type="AlphaFoldDB" id="A0A852ZUU9"/>
<dbReference type="Gene3D" id="1.10.150.240">
    <property type="entry name" value="Putative phosphatase, domain 2"/>
    <property type="match status" value="1"/>
</dbReference>
<dbReference type="CDD" id="cd02603">
    <property type="entry name" value="HAD_sEH-N_like"/>
    <property type="match status" value="1"/>
</dbReference>
<evidence type="ECO:0000313" key="1">
    <source>
        <dbReference type="EMBL" id="NYI05367.1"/>
    </source>
</evidence>
<gene>
    <name evidence="1" type="ORF">FHU37_002310</name>
</gene>
<dbReference type="InterPro" id="IPR052898">
    <property type="entry name" value="ACAD10-like"/>
</dbReference>
<keyword evidence="2" id="KW-1185">Reference proteome</keyword>
<comment type="caution">
    <text evidence="1">The sequence shown here is derived from an EMBL/GenBank/DDBJ whole genome shotgun (WGS) entry which is preliminary data.</text>
</comment>
<dbReference type="Pfam" id="PF00702">
    <property type="entry name" value="Hydrolase"/>
    <property type="match status" value="1"/>
</dbReference>
<dbReference type="EMBL" id="JACBZD010000001">
    <property type="protein sequence ID" value="NYI05367.1"/>
    <property type="molecule type" value="Genomic_DNA"/>
</dbReference>
<dbReference type="GO" id="GO:0016787">
    <property type="term" value="F:hydrolase activity"/>
    <property type="evidence" value="ECO:0007669"/>
    <property type="project" value="UniProtKB-KW"/>
</dbReference>
<protein>
    <submittedName>
        <fullName evidence="1">Putative hydrolase of the HAD superfamily</fullName>
    </submittedName>
</protein>
<proteinExistence type="predicted"/>
<dbReference type="InterPro" id="IPR023198">
    <property type="entry name" value="PGP-like_dom2"/>
</dbReference>
<name>A0A852ZUU9_9ACTN</name>
<dbReference type="NCBIfam" id="TIGR01509">
    <property type="entry name" value="HAD-SF-IA-v3"/>
    <property type="match status" value="1"/>
</dbReference>
<dbReference type="InterPro" id="IPR023214">
    <property type="entry name" value="HAD_sf"/>
</dbReference>
<dbReference type="SUPFAM" id="SSF56784">
    <property type="entry name" value="HAD-like"/>
    <property type="match status" value="1"/>
</dbReference>
<accession>A0A852ZUU9</accession>
<dbReference type="Proteomes" id="UP000567795">
    <property type="component" value="Unassembled WGS sequence"/>
</dbReference>